<feature type="transmembrane region" description="Helical" evidence="1">
    <location>
        <begin position="222"/>
        <end position="242"/>
    </location>
</feature>
<feature type="transmembrane region" description="Helical" evidence="1">
    <location>
        <begin position="20"/>
        <end position="36"/>
    </location>
</feature>
<feature type="transmembrane region" description="Helical" evidence="1">
    <location>
        <begin position="254"/>
        <end position="271"/>
    </location>
</feature>
<accession>A0A554JB39</accession>
<evidence type="ECO:0000313" key="3">
    <source>
        <dbReference type="Proteomes" id="UP000316253"/>
    </source>
</evidence>
<keyword evidence="1" id="KW-0812">Transmembrane</keyword>
<name>A0A554JB39_9BACT</name>
<feature type="non-terminal residue" evidence="2">
    <location>
        <position position="1"/>
    </location>
</feature>
<dbReference type="Proteomes" id="UP000316253">
    <property type="component" value="Unassembled WGS sequence"/>
</dbReference>
<comment type="caution">
    <text evidence="2">The sequence shown here is derived from an EMBL/GenBank/DDBJ whole genome shotgun (WGS) entry which is preliminary data.</text>
</comment>
<proteinExistence type="predicted"/>
<feature type="transmembrane region" description="Helical" evidence="1">
    <location>
        <begin position="558"/>
        <end position="582"/>
    </location>
</feature>
<feature type="transmembrane region" description="Helical" evidence="1">
    <location>
        <begin position="69"/>
        <end position="88"/>
    </location>
</feature>
<dbReference type="EMBL" id="VMFD01000037">
    <property type="protein sequence ID" value="TSC65576.1"/>
    <property type="molecule type" value="Genomic_DNA"/>
</dbReference>
<feature type="transmembrane region" description="Helical" evidence="1">
    <location>
        <begin position="178"/>
        <end position="202"/>
    </location>
</feature>
<gene>
    <name evidence="2" type="ORF">CEO22_439</name>
</gene>
<feature type="transmembrane region" description="Helical" evidence="1">
    <location>
        <begin position="42"/>
        <end position="57"/>
    </location>
</feature>
<evidence type="ECO:0008006" key="4">
    <source>
        <dbReference type="Google" id="ProtNLM"/>
    </source>
</evidence>
<evidence type="ECO:0000313" key="2">
    <source>
        <dbReference type="EMBL" id="TSC65576.1"/>
    </source>
</evidence>
<evidence type="ECO:0000256" key="1">
    <source>
        <dbReference type="SAM" id="Phobius"/>
    </source>
</evidence>
<sequence length="592" mass="67344">ISSCLTIWLILRGIRVNQPISYGIGLGLIFFVFPMYNPSTSMLQAFYLIPIIIWIVAKQSNRLTRRAAWQLLGFGLLSFLAINTRWLYAAVIGLKSGASIPVGGLTNLDWATGVSRFSDFGHTIRLLGAWDWFDNYQDEPYIPFAPEYLANPLVMAATWLLPLSLIYLIYLKRDRLSVGLAGLAVLSASLAMGVNSWMAPIYRWLFENMPFFWLFRSPWQKFSLPLVLIYAIVGGLITDHWLTHPVKIKFRGHAIALGIILVSLITAYPLVSGERFWSKGERQFLGGNRLEFPDYVDQFRAWIDQQPPGRLLGVEQLLYDNTNYVWGYSDVHPFLVETSLDKGFVYNYYSTPVAATPLISIAARHLWQDDKLFQQTMNILGARYLLTQRDFNYKFYNATFNNQELEARLTKKGYAHTQQFGAWQIYDNPTAWPELFISDSLARGIRFDQTENIDAAPTAFVEKIATEGVFANIPNQLRAQKVSIPIVAQTAPTYRSFTITAQDQPRILVFNQSYRPAWQAKLNNQSLEHAIINVYANGYLIPAGMGGQLTIEYAPQRLMNWLTIINFMALGASGLLILLLAVKRDQRLKAEK</sequence>
<reference evidence="2 3" key="1">
    <citation type="submission" date="2017-08" db="EMBL/GenBank/DDBJ databases">
        <title>Mechanisms for carbon and nitrogen cycling indicate functional differentiation within the Candidate Phyla Radiation.</title>
        <authorList>
            <person name="Danczak R.E."/>
            <person name="Johnston M.D."/>
            <person name="Kenah C."/>
            <person name="Slattery M."/>
            <person name="Wrighton K.C."/>
            <person name="Wilkins M.J."/>
        </authorList>
    </citation>
    <scope>NUCLEOTIDE SEQUENCE [LARGE SCALE GENOMIC DNA]</scope>
    <source>
        <strain evidence="2">Gr01-1014_85</strain>
    </source>
</reference>
<keyword evidence="1" id="KW-0472">Membrane</keyword>
<keyword evidence="1" id="KW-1133">Transmembrane helix</keyword>
<feature type="transmembrane region" description="Helical" evidence="1">
    <location>
        <begin position="153"/>
        <end position="171"/>
    </location>
</feature>
<dbReference type="AlphaFoldDB" id="A0A554JB39"/>
<organism evidence="2 3">
    <name type="scientific">Candidatus Berkelbacteria bacterium Gr01-1014_85</name>
    <dbReference type="NCBI Taxonomy" id="2017150"/>
    <lineage>
        <taxon>Bacteria</taxon>
        <taxon>Candidatus Berkelbacteria</taxon>
    </lineage>
</organism>
<protein>
    <recommendedName>
        <fullName evidence="4">Membrane protein 6-pyruvoyl-tetrahydropterin synthase-related domain-containing protein</fullName>
    </recommendedName>
</protein>